<reference evidence="2" key="1">
    <citation type="submission" date="2022-08" db="EMBL/GenBank/DDBJ databases">
        <title>A Global Phylogenomic Analysis of the Shiitake Genus Lentinula.</title>
        <authorList>
            <consortium name="DOE Joint Genome Institute"/>
            <person name="Sierra-Patev S."/>
            <person name="Min B."/>
            <person name="Naranjo-Ortiz M."/>
            <person name="Looney B."/>
            <person name="Konkel Z."/>
            <person name="Slot J.C."/>
            <person name="Sakamoto Y."/>
            <person name="Steenwyk J.L."/>
            <person name="Rokas A."/>
            <person name="Carro J."/>
            <person name="Camarero S."/>
            <person name="Ferreira P."/>
            <person name="Molpeceres G."/>
            <person name="Ruiz-Duenas F.J."/>
            <person name="Serrano A."/>
            <person name="Henrissat B."/>
            <person name="Drula E."/>
            <person name="Hughes K.W."/>
            <person name="Mata J.L."/>
            <person name="Ishikawa N.K."/>
            <person name="Vargas-Isla R."/>
            <person name="Ushijima S."/>
            <person name="Smith C.A."/>
            <person name="Ahrendt S."/>
            <person name="Andreopoulos W."/>
            <person name="He G."/>
            <person name="Labutti K."/>
            <person name="Lipzen A."/>
            <person name="Ng V."/>
            <person name="Riley R."/>
            <person name="Sandor L."/>
            <person name="Barry K."/>
            <person name="Martinez A.T."/>
            <person name="Xiao Y."/>
            <person name="Gibbons J.G."/>
            <person name="Terashima K."/>
            <person name="Grigoriev I.V."/>
            <person name="Hibbett D.S."/>
        </authorList>
    </citation>
    <scope>NUCLEOTIDE SEQUENCE</scope>
    <source>
        <strain evidence="2">JLM2183</strain>
    </source>
</reference>
<protein>
    <recommendedName>
        <fullName evidence="1">Chromo domain-containing protein</fullName>
    </recommendedName>
</protein>
<dbReference type="EMBL" id="JAOTPV010000001">
    <property type="protein sequence ID" value="KAJ4490153.1"/>
    <property type="molecule type" value="Genomic_DNA"/>
</dbReference>
<proteinExistence type="predicted"/>
<dbReference type="OrthoDB" id="3062799at2759"/>
<dbReference type="InterPro" id="IPR016197">
    <property type="entry name" value="Chromo-like_dom_sf"/>
</dbReference>
<feature type="domain" description="Chromo" evidence="1">
    <location>
        <begin position="41"/>
        <end position="83"/>
    </location>
</feature>
<keyword evidence="3" id="KW-1185">Reference proteome</keyword>
<comment type="caution">
    <text evidence="2">The sequence shown here is derived from an EMBL/GenBank/DDBJ whole genome shotgun (WGS) entry which is preliminary data.</text>
</comment>
<evidence type="ECO:0000313" key="2">
    <source>
        <dbReference type="EMBL" id="KAJ4490153.1"/>
    </source>
</evidence>
<accession>A0A9W9ATF2</accession>
<gene>
    <name evidence="2" type="ORF">J3R30DRAFT_39677</name>
</gene>
<dbReference type="AlphaFoldDB" id="A0A9W9ATF2"/>
<dbReference type="Pfam" id="PF00385">
    <property type="entry name" value="Chromo"/>
    <property type="match status" value="1"/>
</dbReference>
<organism evidence="2 3">
    <name type="scientific">Lentinula aciculospora</name>
    <dbReference type="NCBI Taxonomy" id="153920"/>
    <lineage>
        <taxon>Eukaryota</taxon>
        <taxon>Fungi</taxon>
        <taxon>Dikarya</taxon>
        <taxon>Basidiomycota</taxon>
        <taxon>Agaricomycotina</taxon>
        <taxon>Agaricomycetes</taxon>
        <taxon>Agaricomycetidae</taxon>
        <taxon>Agaricales</taxon>
        <taxon>Marasmiineae</taxon>
        <taxon>Omphalotaceae</taxon>
        <taxon>Lentinula</taxon>
    </lineage>
</organism>
<name>A0A9W9ATF2_9AGAR</name>
<dbReference type="InterPro" id="IPR023780">
    <property type="entry name" value="Chromo_domain"/>
</dbReference>
<dbReference type="SUPFAM" id="SSF54160">
    <property type="entry name" value="Chromo domain-like"/>
    <property type="match status" value="1"/>
</dbReference>
<dbReference type="Proteomes" id="UP001150266">
    <property type="component" value="Unassembled WGS sequence"/>
</dbReference>
<evidence type="ECO:0000259" key="1">
    <source>
        <dbReference type="Pfam" id="PF00385"/>
    </source>
</evidence>
<sequence>MGVFKCLPCTKGTPSSISAANELKCSRPDCTEKTEEDVFFVERIIGRSIQIEGGVGRKHLWLVKWLNYPVYRATWEGDDSIGDGIEDDISSTILLKEASDGGWNHDEPEVIPLVK</sequence>
<evidence type="ECO:0000313" key="3">
    <source>
        <dbReference type="Proteomes" id="UP001150266"/>
    </source>
</evidence>
<dbReference type="Gene3D" id="2.40.50.40">
    <property type="match status" value="1"/>
</dbReference>